<dbReference type="Pfam" id="PF01535">
    <property type="entry name" value="PPR"/>
    <property type="match status" value="8"/>
</dbReference>
<evidence type="ECO:0000313" key="5">
    <source>
        <dbReference type="EMBL" id="KAK9210122.1"/>
    </source>
</evidence>
<dbReference type="GO" id="GO:0003723">
    <property type="term" value="F:RNA binding"/>
    <property type="evidence" value="ECO:0007669"/>
    <property type="project" value="InterPro"/>
</dbReference>
<dbReference type="PROSITE" id="PS51375">
    <property type="entry name" value="PPR"/>
    <property type="match status" value="6"/>
</dbReference>
<proteinExistence type="inferred from homology"/>
<organism evidence="5 6">
    <name type="scientific">Citrus x changshan-huyou</name>
    <dbReference type="NCBI Taxonomy" id="2935761"/>
    <lineage>
        <taxon>Eukaryota</taxon>
        <taxon>Viridiplantae</taxon>
        <taxon>Streptophyta</taxon>
        <taxon>Embryophyta</taxon>
        <taxon>Tracheophyta</taxon>
        <taxon>Spermatophyta</taxon>
        <taxon>Magnoliopsida</taxon>
        <taxon>eudicotyledons</taxon>
        <taxon>Gunneridae</taxon>
        <taxon>Pentapetalae</taxon>
        <taxon>rosids</taxon>
        <taxon>malvids</taxon>
        <taxon>Sapindales</taxon>
        <taxon>Rutaceae</taxon>
        <taxon>Aurantioideae</taxon>
        <taxon>Citrus</taxon>
    </lineage>
</organism>
<evidence type="ECO:0000256" key="3">
    <source>
        <dbReference type="PROSITE-ProRule" id="PRU00708"/>
    </source>
</evidence>
<gene>
    <name evidence="5" type="ORF">WN944_002491</name>
</gene>
<dbReference type="PANTHER" id="PTHR47926:SF543">
    <property type="entry name" value="(WILD MALAYSIAN BANANA) HYPOTHETICAL PROTEIN"/>
    <property type="match status" value="1"/>
</dbReference>
<dbReference type="PANTHER" id="PTHR47926">
    <property type="entry name" value="PENTATRICOPEPTIDE REPEAT-CONTAINING PROTEIN"/>
    <property type="match status" value="1"/>
</dbReference>
<dbReference type="AlphaFoldDB" id="A0AAP0MLE5"/>
<feature type="repeat" description="PPR" evidence="3">
    <location>
        <begin position="701"/>
        <end position="735"/>
    </location>
</feature>
<sequence>MYTQLQANLKLKHKHTYVIFSSFTKDTYRNLPSFSLSLLPFLQKSHFSSSSSSPPWFSILRHAISTSDLLLGKSTHARILNSSQIPDRFLTNNLMTMYSRCGSLVYARRLFDKMPDRDLISWNSILAAYAHSGEGNAENVMEGFRLFRSLRESITFTSRLTLAPLLKLCLSSGYVWASETVHGYALKIGLVWDEFVSGALVNIYSKFGKIREAKFLFDGMQERDIVLWKVMLRAYAENGFGEEVFHLFAGLHRSGLCPDDESVQCVLGVISDLGKRHEEQVQAYAIKLLLYNNNSNVVLWNKKLSGYLQVGDNHGAIECFVNMIRSNVQYDSVTFLVALAAVAGTDNLNLGQQIHGTTLKSGFYSAVIVGNSLINMYSKMGCVWFAQKVFSEMKEVDLISWNSMISSYTQSGLEKESVSLFINLLRSGLRTDQFTLASVLRASSSLPEGLHLSKQIHVHAIKNDIVADSFVSTALIDVYCRNGSMAEAEYLFENKDGFDLATWNAMIFGYILSNNSQKALELFSHMHTSGERLDEITIATAVKACGCLLMLKQGKQMHAYAMKSGFDLDLCVSSGILDMYVKCGAMVDAHSIFNDIPAPDDVAWTTMISGCVDNGEEDLALSIYHQMRLSGVVPDEFTFAILVKASSCLTALEQGRQIHANLIKLDCSSDPFVGISLVDMYAKCGNIEDAYILFKRMDMRNTVLWNAMLVGLAQHGNGEETLKLFEDMKAHGVEPDSVTFIGVLSACSYTGLVSEAYENFHLMREKYGIEPEVEHYSFLVDALGRAGRTKEAGELILSMPFEASASMHRALLGACRVQGDTETGKWVAEKLMALEPFDSSAYVLLSNIFAAANQWDDVTSARGEMKRKNVKKDPADLIFAKVEGLIKRIKEGGYVPDTDFVLLDVEEEEKECALYYYSEKLARTYGLISTPPSSVIPSNKEPSCLRRLP</sequence>
<evidence type="ECO:0000259" key="4">
    <source>
        <dbReference type="Pfam" id="PF14432"/>
    </source>
</evidence>
<feature type="domain" description="DYW" evidence="4">
    <location>
        <begin position="893"/>
        <end position="936"/>
    </location>
</feature>
<feature type="repeat" description="PPR" evidence="3">
    <location>
        <begin position="499"/>
        <end position="533"/>
    </location>
</feature>
<dbReference type="InterPro" id="IPR032867">
    <property type="entry name" value="DYW_dom"/>
</dbReference>
<dbReference type="Pfam" id="PF13041">
    <property type="entry name" value="PPR_2"/>
    <property type="match status" value="2"/>
</dbReference>
<feature type="repeat" description="PPR" evidence="3">
    <location>
        <begin position="397"/>
        <end position="431"/>
    </location>
</feature>
<dbReference type="InterPro" id="IPR046848">
    <property type="entry name" value="E_motif"/>
</dbReference>
<feature type="repeat" description="PPR" evidence="3">
    <location>
        <begin position="224"/>
        <end position="258"/>
    </location>
</feature>
<dbReference type="FunFam" id="1.25.40.10:FF:000090">
    <property type="entry name" value="Pentatricopeptide repeat-containing protein, chloroplastic"/>
    <property type="match status" value="1"/>
</dbReference>
<accession>A0AAP0MLE5</accession>
<feature type="repeat" description="PPR" evidence="3">
    <location>
        <begin position="87"/>
        <end position="121"/>
    </location>
</feature>
<evidence type="ECO:0000313" key="6">
    <source>
        <dbReference type="Proteomes" id="UP001428341"/>
    </source>
</evidence>
<protein>
    <recommendedName>
        <fullName evidence="4">DYW domain-containing protein</fullName>
    </recommendedName>
</protein>
<reference evidence="5 6" key="1">
    <citation type="submission" date="2024-05" db="EMBL/GenBank/DDBJ databases">
        <title>Haplotype-resolved chromosome-level genome assembly of Huyou (Citrus changshanensis).</title>
        <authorList>
            <person name="Miao C."/>
            <person name="Chen W."/>
            <person name="Wu Y."/>
            <person name="Wang L."/>
            <person name="Zhao S."/>
            <person name="Grierson D."/>
            <person name="Xu C."/>
            <person name="Chen K."/>
        </authorList>
    </citation>
    <scope>NUCLEOTIDE SEQUENCE [LARGE SCALE GENOMIC DNA]</scope>
    <source>
        <strain evidence="5">01-14</strain>
        <tissue evidence="5">Leaf</tissue>
    </source>
</reference>
<dbReference type="Pfam" id="PF14432">
    <property type="entry name" value="DYW_deaminase"/>
    <property type="match status" value="1"/>
</dbReference>
<dbReference type="GO" id="GO:0008270">
    <property type="term" value="F:zinc ion binding"/>
    <property type="evidence" value="ECO:0007669"/>
    <property type="project" value="InterPro"/>
</dbReference>
<dbReference type="GO" id="GO:0009451">
    <property type="term" value="P:RNA modification"/>
    <property type="evidence" value="ECO:0007669"/>
    <property type="project" value="InterPro"/>
</dbReference>
<dbReference type="FunFam" id="1.25.40.10:FF:000343">
    <property type="entry name" value="Pentatricopeptide repeat-containing protein At3g58590"/>
    <property type="match status" value="1"/>
</dbReference>
<dbReference type="NCBIfam" id="TIGR00756">
    <property type="entry name" value="PPR"/>
    <property type="match status" value="4"/>
</dbReference>
<dbReference type="InterPro" id="IPR002885">
    <property type="entry name" value="PPR_rpt"/>
</dbReference>
<dbReference type="Gene3D" id="1.25.40.10">
    <property type="entry name" value="Tetratricopeptide repeat domain"/>
    <property type="match status" value="7"/>
</dbReference>
<dbReference type="Proteomes" id="UP001428341">
    <property type="component" value="Unassembled WGS sequence"/>
</dbReference>
<keyword evidence="2" id="KW-0677">Repeat</keyword>
<comment type="caution">
    <text evidence="5">The sequence shown here is derived from an EMBL/GenBank/DDBJ whole genome shotgun (WGS) entry which is preliminary data.</text>
</comment>
<comment type="similarity">
    <text evidence="1">Belongs to the PPR family. PCMP-H subfamily.</text>
</comment>
<feature type="repeat" description="PPR" evidence="3">
    <location>
        <begin position="600"/>
        <end position="634"/>
    </location>
</feature>
<name>A0AAP0MLE5_9ROSI</name>
<dbReference type="InterPro" id="IPR046960">
    <property type="entry name" value="PPR_At4g14850-like_plant"/>
</dbReference>
<keyword evidence="6" id="KW-1185">Reference proteome</keyword>
<evidence type="ECO:0000256" key="1">
    <source>
        <dbReference type="ARBA" id="ARBA00006643"/>
    </source>
</evidence>
<dbReference type="Pfam" id="PF20431">
    <property type="entry name" value="E_motif"/>
    <property type="match status" value="1"/>
</dbReference>
<evidence type="ECO:0000256" key="2">
    <source>
        <dbReference type="ARBA" id="ARBA00022737"/>
    </source>
</evidence>
<dbReference type="FunFam" id="1.25.40.10:FF:001086">
    <property type="entry name" value="Pentatricopeptide repeat-containing protein At4g33170"/>
    <property type="match status" value="1"/>
</dbReference>
<dbReference type="FunFam" id="1.25.40.10:FF:000687">
    <property type="entry name" value="Pentatricopeptide repeat-containing protein At4g33170"/>
    <property type="match status" value="1"/>
</dbReference>
<dbReference type="InterPro" id="IPR011990">
    <property type="entry name" value="TPR-like_helical_dom_sf"/>
</dbReference>
<dbReference type="EMBL" id="JBCGBO010000004">
    <property type="protein sequence ID" value="KAK9210122.1"/>
    <property type="molecule type" value="Genomic_DNA"/>
</dbReference>